<evidence type="ECO:0000256" key="7">
    <source>
        <dbReference type="ARBA" id="ARBA00011738"/>
    </source>
</evidence>
<comment type="cofactor">
    <cofactor evidence="4">
        <name>thiamine diphosphate</name>
        <dbReference type="ChEBI" id="CHEBI:58937"/>
    </cofactor>
</comment>
<dbReference type="Pfam" id="PF02779">
    <property type="entry name" value="Transket_pyr"/>
    <property type="match status" value="1"/>
</dbReference>
<dbReference type="InterPro" id="IPR033247">
    <property type="entry name" value="Transketolase_fam"/>
</dbReference>
<dbReference type="InterPro" id="IPR009014">
    <property type="entry name" value="Transketo_C/PFOR_II"/>
</dbReference>
<comment type="cofactor">
    <cofactor evidence="3">
        <name>Mg(2+)</name>
        <dbReference type="ChEBI" id="CHEBI:18420"/>
    </cofactor>
</comment>
<comment type="subunit">
    <text evidence="7">Homodimer.</text>
</comment>
<comment type="similarity">
    <text evidence="6">Belongs to the transketolase family.</text>
</comment>
<dbReference type="Proteomes" id="UP000478571">
    <property type="component" value="Unassembled WGS sequence"/>
</dbReference>
<organism evidence="16 17">
    <name type="scientific">Vibrio tetraodonis subsp. pristinus</name>
    <dbReference type="NCBI Taxonomy" id="2695891"/>
    <lineage>
        <taxon>Bacteria</taxon>
        <taxon>Pseudomonadati</taxon>
        <taxon>Pseudomonadota</taxon>
        <taxon>Gammaproteobacteria</taxon>
        <taxon>Vibrionales</taxon>
        <taxon>Vibrionaceae</taxon>
        <taxon>Vibrio</taxon>
    </lineage>
</organism>
<keyword evidence="12" id="KW-0460">Magnesium</keyword>
<evidence type="ECO:0000256" key="8">
    <source>
        <dbReference type="ARBA" id="ARBA00013152"/>
    </source>
</evidence>
<feature type="domain" description="Transketolase-like pyrimidine-binding" evidence="15">
    <location>
        <begin position="72"/>
        <end position="243"/>
    </location>
</feature>
<dbReference type="Gene3D" id="3.40.50.970">
    <property type="match status" value="1"/>
</dbReference>
<evidence type="ECO:0000256" key="6">
    <source>
        <dbReference type="ARBA" id="ARBA00007131"/>
    </source>
</evidence>
<comment type="catalytic activity">
    <reaction evidence="14">
        <text>D-sedoheptulose 7-phosphate + D-glyceraldehyde 3-phosphate = aldehydo-D-ribose 5-phosphate + D-xylulose 5-phosphate</text>
        <dbReference type="Rhea" id="RHEA:10508"/>
        <dbReference type="ChEBI" id="CHEBI:57483"/>
        <dbReference type="ChEBI" id="CHEBI:57737"/>
        <dbReference type="ChEBI" id="CHEBI:58273"/>
        <dbReference type="ChEBI" id="CHEBI:59776"/>
        <dbReference type="EC" id="2.2.1.1"/>
    </reaction>
</comment>
<dbReference type="Pfam" id="PF00456">
    <property type="entry name" value="Transketolase_N"/>
    <property type="match status" value="1"/>
</dbReference>
<evidence type="ECO:0000256" key="13">
    <source>
        <dbReference type="ARBA" id="ARBA00023052"/>
    </source>
</evidence>
<dbReference type="InterPro" id="IPR020826">
    <property type="entry name" value="Transketolase_BS"/>
</dbReference>
<dbReference type="InterPro" id="IPR005475">
    <property type="entry name" value="Transketolase-like_Pyr-bd"/>
</dbReference>
<keyword evidence="9 16" id="KW-0808">Transferase</keyword>
<name>A0A6L8M0S6_9VIBR</name>
<dbReference type="InterPro" id="IPR055152">
    <property type="entry name" value="Transketolase-like_C_2"/>
</dbReference>
<dbReference type="SUPFAM" id="SSF52518">
    <property type="entry name" value="Thiamin diphosphate-binding fold (THDP-binding)"/>
    <property type="match status" value="1"/>
</dbReference>
<proteinExistence type="inferred from homology"/>
<feature type="non-terminal residue" evidence="16">
    <location>
        <position position="1"/>
    </location>
</feature>
<dbReference type="FunFam" id="3.40.50.920:FF:000003">
    <property type="entry name" value="Transketolase"/>
    <property type="match status" value="1"/>
</dbReference>
<evidence type="ECO:0000256" key="3">
    <source>
        <dbReference type="ARBA" id="ARBA00001946"/>
    </source>
</evidence>
<evidence type="ECO:0000256" key="9">
    <source>
        <dbReference type="ARBA" id="ARBA00022679"/>
    </source>
</evidence>
<evidence type="ECO:0000256" key="10">
    <source>
        <dbReference type="ARBA" id="ARBA00022723"/>
    </source>
</evidence>
<dbReference type="Pfam" id="PF22613">
    <property type="entry name" value="Transketolase_C_1"/>
    <property type="match status" value="1"/>
</dbReference>
<comment type="caution">
    <text evidence="16">The sequence shown here is derived from an EMBL/GenBank/DDBJ whole genome shotgun (WGS) entry which is preliminary data.</text>
</comment>
<dbReference type="EC" id="2.2.1.1" evidence="8"/>
<evidence type="ECO:0000256" key="4">
    <source>
        <dbReference type="ARBA" id="ARBA00001964"/>
    </source>
</evidence>
<keyword evidence="17" id="KW-1185">Reference proteome</keyword>
<evidence type="ECO:0000256" key="11">
    <source>
        <dbReference type="ARBA" id="ARBA00022837"/>
    </source>
</evidence>
<protein>
    <recommendedName>
        <fullName evidence="8">transketolase</fullName>
        <ecNumber evidence="8">2.2.1.1</ecNumber>
    </recommendedName>
</protein>
<dbReference type="RefSeq" id="WP_308218940.1">
    <property type="nucleotide sequence ID" value="NZ_WWEU01000019.1"/>
</dbReference>
<comment type="function">
    <text evidence="5">Catalyzes the transfer of a two-carbon ketol group from a ketose donor to an aldose acceptor, via a covalent intermediate with the cofactor thiamine pyrophosphate.</text>
</comment>
<keyword evidence="11" id="KW-0106">Calcium</keyword>
<dbReference type="AlphaFoldDB" id="A0A6L8M0S6"/>
<dbReference type="GO" id="GO:0005829">
    <property type="term" value="C:cytosol"/>
    <property type="evidence" value="ECO:0007669"/>
    <property type="project" value="TreeGrafter"/>
</dbReference>
<dbReference type="PANTHER" id="PTHR43522:SF2">
    <property type="entry name" value="TRANSKETOLASE 1-RELATED"/>
    <property type="match status" value="1"/>
</dbReference>
<dbReference type="EMBL" id="WWEU01000019">
    <property type="protein sequence ID" value="MYM61725.1"/>
    <property type="molecule type" value="Genomic_DNA"/>
</dbReference>
<keyword evidence="10" id="KW-0479">Metal-binding</keyword>
<evidence type="ECO:0000256" key="5">
    <source>
        <dbReference type="ARBA" id="ARBA00002931"/>
    </source>
</evidence>
<evidence type="ECO:0000313" key="17">
    <source>
        <dbReference type="Proteomes" id="UP000478571"/>
    </source>
</evidence>
<comment type="cofactor">
    <cofactor evidence="1">
        <name>Ca(2+)</name>
        <dbReference type="ChEBI" id="CHEBI:29108"/>
    </cofactor>
</comment>
<dbReference type="PROSITE" id="PS00802">
    <property type="entry name" value="TRANSKETOLASE_2"/>
    <property type="match status" value="1"/>
</dbReference>
<dbReference type="GO" id="GO:0009052">
    <property type="term" value="P:pentose-phosphate shunt, non-oxidative branch"/>
    <property type="evidence" value="ECO:0007669"/>
    <property type="project" value="UniProtKB-ARBA"/>
</dbReference>
<keyword evidence="13" id="KW-0786">Thiamine pyrophosphate</keyword>
<dbReference type="SMART" id="SM00861">
    <property type="entry name" value="Transket_pyr"/>
    <property type="match status" value="1"/>
</dbReference>
<dbReference type="CDD" id="cd07033">
    <property type="entry name" value="TPP_PYR_DXS_TK_like"/>
    <property type="match status" value="1"/>
</dbReference>
<evidence type="ECO:0000256" key="1">
    <source>
        <dbReference type="ARBA" id="ARBA00001913"/>
    </source>
</evidence>
<evidence type="ECO:0000256" key="12">
    <source>
        <dbReference type="ARBA" id="ARBA00022842"/>
    </source>
</evidence>
<comment type="cofactor">
    <cofactor evidence="2">
        <name>Mn(2+)</name>
        <dbReference type="ChEBI" id="CHEBI:29035"/>
    </cofactor>
</comment>
<evidence type="ECO:0000259" key="15">
    <source>
        <dbReference type="SMART" id="SM00861"/>
    </source>
</evidence>
<gene>
    <name evidence="16" type="ORF">GTG28_21215</name>
</gene>
<evidence type="ECO:0000256" key="14">
    <source>
        <dbReference type="ARBA" id="ARBA00049473"/>
    </source>
</evidence>
<reference evidence="16 17" key="1">
    <citation type="submission" date="2020-01" db="EMBL/GenBank/DDBJ databases">
        <title>Draft Genome Sequence of Vibrio sp. strain OCN044, Isolated from a Healthy Coral at Palmyra Atoll.</title>
        <authorList>
            <person name="Videau P."/>
            <person name="Loughran R."/>
            <person name="Esquivel A."/>
            <person name="Deadmond M."/>
            <person name="Paddock B.E."/>
            <person name="Saw J.H."/>
            <person name="Ushijima B."/>
        </authorList>
    </citation>
    <scope>NUCLEOTIDE SEQUENCE [LARGE SCALE GENOMIC DNA]</scope>
    <source>
        <strain evidence="16 17">OCN044</strain>
    </source>
</reference>
<dbReference type="InterPro" id="IPR029061">
    <property type="entry name" value="THDP-binding"/>
</dbReference>
<dbReference type="InterPro" id="IPR005474">
    <property type="entry name" value="Transketolase_N"/>
</dbReference>
<evidence type="ECO:0000256" key="2">
    <source>
        <dbReference type="ARBA" id="ARBA00001936"/>
    </source>
</evidence>
<dbReference type="Gene3D" id="3.40.50.920">
    <property type="match status" value="1"/>
</dbReference>
<dbReference type="PANTHER" id="PTHR43522">
    <property type="entry name" value="TRANSKETOLASE"/>
    <property type="match status" value="1"/>
</dbReference>
<evidence type="ECO:0000313" key="16">
    <source>
        <dbReference type="EMBL" id="MYM61725.1"/>
    </source>
</evidence>
<sequence length="382" mass="41609">FEIPADVYAQWDAKEAGSAKEAAWNDKFDAYAAAYPAEAAELKRRLNGELPAEWEQKTSQIIADLQANPANIASRKASQNALEAFGQMLPEFLGGSADLAPSNLTMWSGSKSVSAEDASGNYIHYGVREFGMTAIMNGIALHGGFVPYGATFLMFMEYARNAMRMAALMKIQNIQVYTHDSIGLGEDGPTHQPVEQMASLRMTPNMNTWRPCDQVESAVAWKLAIERKDAPTALVFSRQNLAQQERSAEQVANIAKGGYILKDCQGRPELILIATGSEVELAVNAAAELSAQGKQVRVVSMPSTDAFDRQDAAYRESVLPSDVTARVAIEAGIADFWYKYVGFDGRIIGMTTFGESAPAGELFKMFGFTTENVVNTAKELLD</sequence>
<accession>A0A6L8M0S6</accession>
<dbReference type="GO" id="GO:0004802">
    <property type="term" value="F:transketolase activity"/>
    <property type="evidence" value="ECO:0007669"/>
    <property type="project" value="UniProtKB-EC"/>
</dbReference>
<dbReference type="GO" id="GO:0046872">
    <property type="term" value="F:metal ion binding"/>
    <property type="evidence" value="ECO:0007669"/>
    <property type="project" value="UniProtKB-KW"/>
</dbReference>
<dbReference type="FunFam" id="3.40.50.970:FF:000003">
    <property type="entry name" value="Transketolase"/>
    <property type="match status" value="1"/>
</dbReference>
<dbReference type="SUPFAM" id="SSF52922">
    <property type="entry name" value="TK C-terminal domain-like"/>
    <property type="match status" value="1"/>
</dbReference>